<dbReference type="Pfam" id="PF07967">
    <property type="entry name" value="zf-C3HC"/>
    <property type="match status" value="1"/>
</dbReference>
<evidence type="ECO:0000256" key="6">
    <source>
        <dbReference type="SAM" id="MobiDB-lite"/>
    </source>
</evidence>
<evidence type="ECO:0000259" key="7">
    <source>
        <dbReference type="Pfam" id="PF07967"/>
    </source>
</evidence>
<dbReference type="Pfam" id="PF08600">
    <property type="entry name" value="NuBaID_C"/>
    <property type="match status" value="1"/>
</dbReference>
<proteinExistence type="predicted"/>
<feature type="region of interest" description="Disordered" evidence="6">
    <location>
        <begin position="17"/>
        <end position="46"/>
    </location>
</feature>
<protein>
    <recommendedName>
        <fullName evidence="11">C3HC-type domain-containing protein</fullName>
    </recommendedName>
</protein>
<dbReference type="RefSeq" id="XP_056769723.1">
    <property type="nucleotide sequence ID" value="XM_056905616.1"/>
</dbReference>
<keyword evidence="10" id="KW-1185">Reference proteome</keyword>
<dbReference type="GO" id="GO:0008270">
    <property type="term" value="F:zinc ion binding"/>
    <property type="evidence" value="ECO:0007669"/>
    <property type="project" value="UniProtKB-KW"/>
</dbReference>
<sequence>MSYAVESKKRKFHRVLESISKPLATDTTSKPTTKGPATATQDRIPTNLSIKKVRLSDNDTSDLTSVRNSVLKISRPAHRTASSSLTTRPNFVPWDRARFLERLETFRRVDRWTSKPAPINEVQWAKRGWICTDVMRVSCISGCGGSVVVKLPDEIDELDGYDMEKVQERKEVRTKLVEEYQKQITEGHGDNCPWRNRGCDATIQHLPLANTDAAISGLRSRYLHLCRLGDKLPAHDSIQTPDGFDIESLIKSLPEDWFKESNGVPESTNPPAEVNGDNNGTAQRPAAESLQTINQAAITMAFFGWDSTIDGSMDLAACRACFRRLGLWMYKPKENGDVSVYTSLDAAAEHMDYCPWVDRVAQSGTGKANEKAASLRSGWEIVTEAVKVKHRRRIRSVASVDTLRTEPSTPSAETFSDEGAENEETKKAADREWWAKIRRMRHVLTHKSPRRKPAPPQ</sequence>
<gene>
    <name evidence="9" type="ORF">N7458_002233</name>
</gene>
<evidence type="ECO:0000259" key="8">
    <source>
        <dbReference type="Pfam" id="PF08600"/>
    </source>
</evidence>
<dbReference type="Proteomes" id="UP001213681">
    <property type="component" value="Unassembled WGS sequence"/>
</dbReference>
<evidence type="ECO:0008006" key="11">
    <source>
        <dbReference type="Google" id="ProtNLM"/>
    </source>
</evidence>
<reference evidence="9" key="1">
    <citation type="submission" date="2022-12" db="EMBL/GenBank/DDBJ databases">
        <authorList>
            <person name="Petersen C."/>
        </authorList>
    </citation>
    <scope>NUCLEOTIDE SEQUENCE</scope>
    <source>
        <strain evidence="9">IBT 16125</strain>
    </source>
</reference>
<dbReference type="PANTHER" id="PTHR15835">
    <property type="entry name" value="NUCLEAR-INTERACTING PARTNER OF ALK"/>
    <property type="match status" value="1"/>
</dbReference>
<evidence type="ECO:0000256" key="2">
    <source>
        <dbReference type="ARBA" id="ARBA00022723"/>
    </source>
</evidence>
<feature type="compositionally biased region" description="Polar residues" evidence="6">
    <location>
        <begin position="264"/>
        <end position="282"/>
    </location>
</feature>
<evidence type="ECO:0000256" key="5">
    <source>
        <dbReference type="ARBA" id="ARBA00023242"/>
    </source>
</evidence>
<dbReference type="EMBL" id="JAPVEA010000002">
    <property type="protein sequence ID" value="KAJ5460681.1"/>
    <property type="molecule type" value="Genomic_DNA"/>
</dbReference>
<feature type="region of interest" description="Disordered" evidence="6">
    <location>
        <begin position="259"/>
        <end position="286"/>
    </location>
</feature>
<keyword evidence="2" id="KW-0479">Metal-binding</keyword>
<evidence type="ECO:0000256" key="1">
    <source>
        <dbReference type="ARBA" id="ARBA00004123"/>
    </source>
</evidence>
<evidence type="ECO:0000256" key="4">
    <source>
        <dbReference type="ARBA" id="ARBA00022833"/>
    </source>
</evidence>
<accession>A0AAD6CCD4</accession>
<name>A0AAD6CCD4_9EURO</name>
<dbReference type="GeneID" id="81595859"/>
<dbReference type="GO" id="GO:0005634">
    <property type="term" value="C:nucleus"/>
    <property type="evidence" value="ECO:0007669"/>
    <property type="project" value="UniProtKB-SubCell"/>
</dbReference>
<comment type="caution">
    <text evidence="9">The sequence shown here is derived from an EMBL/GenBank/DDBJ whole genome shotgun (WGS) entry which is preliminary data.</text>
</comment>
<keyword evidence="4" id="KW-0862">Zinc</keyword>
<dbReference type="InterPro" id="IPR013909">
    <property type="entry name" value="NuBaID_C"/>
</dbReference>
<evidence type="ECO:0000313" key="9">
    <source>
        <dbReference type="EMBL" id="KAJ5460681.1"/>
    </source>
</evidence>
<organism evidence="9 10">
    <name type="scientific">Penicillium daleae</name>
    <dbReference type="NCBI Taxonomy" id="63821"/>
    <lineage>
        <taxon>Eukaryota</taxon>
        <taxon>Fungi</taxon>
        <taxon>Dikarya</taxon>
        <taxon>Ascomycota</taxon>
        <taxon>Pezizomycotina</taxon>
        <taxon>Eurotiomycetes</taxon>
        <taxon>Eurotiomycetidae</taxon>
        <taxon>Eurotiales</taxon>
        <taxon>Aspergillaceae</taxon>
        <taxon>Penicillium</taxon>
    </lineage>
</organism>
<feature type="domain" description="NuBaID C-terminal" evidence="8">
    <location>
        <begin position="297"/>
        <end position="393"/>
    </location>
</feature>
<dbReference type="InterPro" id="IPR012935">
    <property type="entry name" value="NuBaID_N"/>
</dbReference>
<feature type="region of interest" description="Disordered" evidence="6">
    <location>
        <begin position="401"/>
        <end position="431"/>
    </location>
</feature>
<evidence type="ECO:0000313" key="10">
    <source>
        <dbReference type="Proteomes" id="UP001213681"/>
    </source>
</evidence>
<evidence type="ECO:0000256" key="3">
    <source>
        <dbReference type="ARBA" id="ARBA00022771"/>
    </source>
</evidence>
<comment type="subcellular location">
    <subcellularLocation>
        <location evidence="1">Nucleus</location>
    </subcellularLocation>
</comment>
<dbReference type="AlphaFoldDB" id="A0AAD6CCD4"/>
<reference evidence="9" key="2">
    <citation type="journal article" date="2023" name="IMA Fungus">
        <title>Comparative genomic study of the Penicillium genus elucidates a diverse pangenome and 15 lateral gene transfer events.</title>
        <authorList>
            <person name="Petersen C."/>
            <person name="Sorensen T."/>
            <person name="Nielsen M.R."/>
            <person name="Sondergaard T.E."/>
            <person name="Sorensen J.L."/>
            <person name="Fitzpatrick D.A."/>
            <person name="Frisvad J.C."/>
            <person name="Nielsen K.L."/>
        </authorList>
    </citation>
    <scope>NUCLEOTIDE SEQUENCE</scope>
    <source>
        <strain evidence="9">IBT 16125</strain>
    </source>
</reference>
<keyword evidence="5" id="KW-0539">Nucleus</keyword>
<keyword evidence="3" id="KW-0863">Zinc-finger</keyword>
<feature type="compositionally biased region" description="Polar residues" evidence="6">
    <location>
        <begin position="405"/>
        <end position="414"/>
    </location>
</feature>
<feature type="domain" description="C3HC-type" evidence="7">
    <location>
        <begin position="93"/>
        <end position="235"/>
    </location>
</feature>
<dbReference type="PANTHER" id="PTHR15835:SF6">
    <property type="entry name" value="ZINC FINGER C3HC-TYPE PROTEIN 1"/>
    <property type="match status" value="1"/>
</dbReference>